<gene>
    <name evidence="2" type="ORF">HSB1_07740</name>
</gene>
<sequence>MPWYALSTLDDARRATTSLLFPVNRGRWLRLALIAFFVGGLGGGGGGGGQGTFNYSTDEVPPWSGEFPPVDTLPIRSILAAVAALVVVLALLALVFLAISSVMEFVFVDGVRTRDVRIRAPFRQHFRPGLRLFGFRVVLGVLVFALVAIPIGAAIFAGVTLSPAFLLLILPIVFFVGLLALAVGLVLQLTTDFVVPTMLVEDRTVLDAWRRVFPLLRVEWEQTALYVLVRYALAIGAAIAVGLVVVLLALVVALPFAVVGGILYFALVSTGGPGTVGLVVLGLLAALYGLAVILVSLLVQVPVVTYFRYYALFVLGEFDVTLDVVPSFRTETVE</sequence>
<dbReference type="PATRIC" id="fig|1210908.3.peg.733"/>
<dbReference type="Proteomes" id="UP000007813">
    <property type="component" value="Unassembled WGS sequence"/>
</dbReference>
<reference evidence="2 3" key="1">
    <citation type="journal article" date="2012" name="J. Bacteriol.">
        <title>Draft Genome Sequence of the Extremely Halophilic Archaeon Halogranum salarium B-1T.</title>
        <authorList>
            <person name="Kim K.K."/>
            <person name="Lee K.C."/>
            <person name="Lee J.S."/>
        </authorList>
    </citation>
    <scope>NUCLEOTIDE SEQUENCE [LARGE SCALE GENOMIC DNA]</scope>
    <source>
        <strain evidence="2 3">B-1</strain>
    </source>
</reference>
<feature type="transmembrane region" description="Helical" evidence="1">
    <location>
        <begin position="28"/>
        <end position="46"/>
    </location>
</feature>
<organism evidence="2 3">
    <name type="scientific">Halogranum salarium B-1</name>
    <dbReference type="NCBI Taxonomy" id="1210908"/>
    <lineage>
        <taxon>Archaea</taxon>
        <taxon>Methanobacteriati</taxon>
        <taxon>Methanobacteriota</taxon>
        <taxon>Stenosarchaea group</taxon>
        <taxon>Halobacteria</taxon>
        <taxon>Halobacteriales</taxon>
        <taxon>Haloferacaceae</taxon>
    </lineage>
</organism>
<feature type="transmembrane region" description="Helical" evidence="1">
    <location>
        <begin position="165"/>
        <end position="187"/>
    </location>
</feature>
<evidence type="ECO:0000313" key="3">
    <source>
        <dbReference type="Proteomes" id="UP000007813"/>
    </source>
</evidence>
<dbReference type="AlphaFoldDB" id="J3JGK4"/>
<feature type="transmembrane region" description="Helical" evidence="1">
    <location>
        <begin position="132"/>
        <end position="159"/>
    </location>
</feature>
<dbReference type="Pfam" id="PF24400">
    <property type="entry name" value="DUF7544"/>
    <property type="match status" value="1"/>
</dbReference>
<accession>J3JGK4</accession>
<keyword evidence="1" id="KW-1133">Transmembrane helix</keyword>
<evidence type="ECO:0000313" key="2">
    <source>
        <dbReference type="EMBL" id="EJN60171.1"/>
    </source>
</evidence>
<evidence type="ECO:0000256" key="1">
    <source>
        <dbReference type="SAM" id="Phobius"/>
    </source>
</evidence>
<keyword evidence="1" id="KW-0472">Membrane</keyword>
<name>J3JGK4_9EURY</name>
<protein>
    <recommendedName>
        <fullName evidence="4">Glycerophosphoryl diester phosphodiesterase membrane domain-containing protein</fullName>
    </recommendedName>
</protein>
<feature type="transmembrane region" description="Helical" evidence="1">
    <location>
        <begin position="231"/>
        <end position="264"/>
    </location>
</feature>
<dbReference type="RefSeq" id="WP_009365885.1">
    <property type="nucleotide sequence ID" value="NZ_ALJD01000003.1"/>
</dbReference>
<dbReference type="InterPro" id="IPR055966">
    <property type="entry name" value="DUF7544"/>
</dbReference>
<dbReference type="EMBL" id="ALJD01000003">
    <property type="protein sequence ID" value="EJN60171.1"/>
    <property type="molecule type" value="Genomic_DNA"/>
</dbReference>
<evidence type="ECO:0008006" key="4">
    <source>
        <dbReference type="Google" id="ProtNLM"/>
    </source>
</evidence>
<dbReference type="OrthoDB" id="137652at2157"/>
<proteinExistence type="predicted"/>
<dbReference type="eggNOG" id="arCOG04706">
    <property type="taxonomic scope" value="Archaea"/>
</dbReference>
<keyword evidence="1" id="KW-0812">Transmembrane</keyword>
<comment type="caution">
    <text evidence="2">The sequence shown here is derived from an EMBL/GenBank/DDBJ whole genome shotgun (WGS) entry which is preliminary data.</text>
</comment>
<feature type="transmembrane region" description="Helical" evidence="1">
    <location>
        <begin position="276"/>
        <end position="299"/>
    </location>
</feature>
<feature type="transmembrane region" description="Helical" evidence="1">
    <location>
        <begin position="78"/>
        <end position="111"/>
    </location>
</feature>